<name>A0A6S7D7Q3_9BURK</name>
<protein>
    <submittedName>
        <fullName evidence="1">Uncharacterized protein</fullName>
    </submittedName>
</protein>
<evidence type="ECO:0000313" key="2">
    <source>
        <dbReference type="Proteomes" id="UP000494365"/>
    </source>
</evidence>
<dbReference type="Proteomes" id="UP000494365">
    <property type="component" value="Unassembled WGS sequence"/>
</dbReference>
<dbReference type="EMBL" id="CADIKK010000024">
    <property type="protein sequence ID" value="CAB3798195.1"/>
    <property type="molecule type" value="Genomic_DNA"/>
</dbReference>
<proteinExistence type="predicted"/>
<sequence>MRISHEAIYQDCMGPDHIEQPAVIAAANVSETVNTNMGFHCSIYPNLPIALNQSDI</sequence>
<organism evidence="1 2">
    <name type="scientific">Paraburkholderia ultramafica</name>
    <dbReference type="NCBI Taxonomy" id="1544867"/>
    <lineage>
        <taxon>Bacteria</taxon>
        <taxon>Pseudomonadati</taxon>
        <taxon>Pseudomonadota</taxon>
        <taxon>Betaproteobacteria</taxon>
        <taxon>Burkholderiales</taxon>
        <taxon>Burkholderiaceae</taxon>
        <taxon>Paraburkholderia</taxon>
    </lineage>
</organism>
<keyword evidence="2" id="KW-1185">Reference proteome</keyword>
<accession>A0A6S7D7Q3</accession>
<dbReference type="AlphaFoldDB" id="A0A6S7D7Q3"/>
<evidence type="ECO:0000313" key="1">
    <source>
        <dbReference type="EMBL" id="CAB3798195.1"/>
    </source>
</evidence>
<reference evidence="1 2" key="1">
    <citation type="submission" date="2020-04" db="EMBL/GenBank/DDBJ databases">
        <authorList>
            <person name="De Canck E."/>
        </authorList>
    </citation>
    <scope>NUCLEOTIDE SEQUENCE [LARGE SCALE GENOMIC DNA]</scope>
    <source>
        <strain evidence="1 2">LMG 28614</strain>
    </source>
</reference>
<gene>
    <name evidence="1" type="ORF">LMG28614_04708</name>
</gene>